<dbReference type="EMBL" id="CP025544">
    <property type="protein sequence ID" value="AXK61178.1"/>
    <property type="molecule type" value="Genomic_DNA"/>
</dbReference>
<name>A0A345ZD11_9BACT</name>
<protein>
    <submittedName>
        <fullName evidence="2">Uncharacterized protein</fullName>
    </submittedName>
</protein>
<proteinExistence type="predicted"/>
<evidence type="ECO:0000313" key="2">
    <source>
        <dbReference type="EMBL" id="AXK61178.1"/>
    </source>
</evidence>
<dbReference type="AlphaFoldDB" id="A0A345ZD11"/>
<dbReference type="RefSeq" id="WP_115586193.1">
    <property type="nucleotide sequence ID" value="NZ_CP025544.1"/>
</dbReference>
<reference evidence="2 3" key="1">
    <citation type="submission" date="2017-12" db="EMBL/GenBank/DDBJ databases">
        <title>Chromulinavorax destructans is a abundant pathogen of dominant heterotrophic picoflagllates.</title>
        <authorList>
            <person name="Deeg C.M."/>
            <person name="Zimmer M."/>
            <person name="Suttle C.A."/>
        </authorList>
    </citation>
    <scope>NUCLEOTIDE SEQUENCE [LARGE SCALE GENOMIC DNA]</scope>
    <source>
        <strain evidence="2 3">SeV1</strain>
    </source>
</reference>
<evidence type="ECO:0000313" key="3">
    <source>
        <dbReference type="Proteomes" id="UP000254834"/>
    </source>
</evidence>
<feature type="compositionally biased region" description="Low complexity" evidence="1">
    <location>
        <begin position="117"/>
        <end position="139"/>
    </location>
</feature>
<feature type="region of interest" description="Disordered" evidence="1">
    <location>
        <begin position="114"/>
        <end position="148"/>
    </location>
</feature>
<dbReference type="Proteomes" id="UP000254834">
    <property type="component" value="Chromosome"/>
</dbReference>
<evidence type="ECO:0000256" key="1">
    <source>
        <dbReference type="SAM" id="MobiDB-lite"/>
    </source>
</evidence>
<dbReference type="KEGG" id="cdes:C0J27_05610"/>
<gene>
    <name evidence="2" type="ORF">C0J27_05610</name>
</gene>
<sequence length="242" mass="27224">MLKKHLRVISLGLMAICSYEMLQASQHEQLEDYSADFVLDADSLTDVLSNFDDTNGLDKEPDYQCLRCDKREDRELALLRARRAEKQMHEDVRLQAITELRLAVMKRLEHQHDVTASTKSELSLPSSSESNSISTLSSPDSIQRPGSVQRQVAMTFVSDLNSQDDVDSQSTTPDNQDDLLAIQYPQFFPIIHSESSSMRTKAGSSPVFSQLDTQYSLEESLSSHEELVVENIEDSSSDYVAL</sequence>
<accession>A0A345ZD11</accession>
<organism evidence="2 3">
    <name type="scientific">Candidatus Chromulinivorax destructor</name>
    <dbReference type="NCBI Taxonomy" id="2066483"/>
    <lineage>
        <taxon>Bacteria</taxon>
        <taxon>Candidatus Babelota</taxon>
        <taxon>Candidatus Babeliae</taxon>
        <taxon>Candidatus Babeliales</taxon>
        <taxon>Candidatus Chromulinivoraceae</taxon>
        <taxon>Candidatus Chromulinivorax</taxon>
    </lineage>
</organism>
<keyword evidence="3" id="KW-1185">Reference proteome</keyword>